<dbReference type="AlphaFoldDB" id="A0A1X2H0Q2"/>
<dbReference type="OMA" id="SKNFKEW"/>
<evidence type="ECO:0000313" key="3">
    <source>
        <dbReference type="Proteomes" id="UP000242180"/>
    </source>
</evidence>
<dbReference type="EMBL" id="MCGN01000013">
    <property type="protein sequence ID" value="ORY89944.1"/>
    <property type="molecule type" value="Genomic_DNA"/>
</dbReference>
<comment type="caution">
    <text evidence="2">The sequence shown here is derived from an EMBL/GenBank/DDBJ whole genome shotgun (WGS) entry which is preliminary data.</text>
</comment>
<feature type="region of interest" description="Disordered" evidence="1">
    <location>
        <begin position="184"/>
        <end position="203"/>
    </location>
</feature>
<feature type="region of interest" description="Disordered" evidence="1">
    <location>
        <begin position="1"/>
        <end position="24"/>
    </location>
</feature>
<name>A0A1X2H0Q2_SYNRA</name>
<accession>A0A1X2H0Q2</accession>
<gene>
    <name evidence="2" type="ORF">BCR43DRAFT_499735</name>
</gene>
<sequence>MKCSGKRKRGTPDQGKAPNRKMSLLSDQYEEAKTRNEQTLQAIRKLEYEVRDAENAIAIRRRRLACVRAYRQHLIHERQRHESYIALLSDIQQATASSHRRRRRVSSIFHDQVDQVCLQLEHRLMARVSRDTQTLEQDIRDLLHSPVALINTLTHLLSVQADRGSQLKTTPKHLHFKQQLKDLDQKLDKPQPPSADPTRHARDQLRKRVQQLYPDTTIRNALLQSYLAKADRHAAEARRQAMRDAIPRLERRAAHQNQDETELKALRAEADRIARGLADKHHRVQKMLAVNQTMHRTLISTALGDEIHADRHALLRQLEHACADLRGCVRKELDTFYQVSLRPNGMEPSTSTRIEQIKDNLNPSYRLSTQGVVDCLAALLIRANVLAAVSHDSPETRAELEGAAARWKEILDMHHIKIPERVSDEKSDAIDAIVQFADAFIAHFVDKKDDFISKHEEQLAKELNRLQHLNTDVLAVLGAIEERQLIENGELGMDYTFHDRPLQDWMAALEQQHNEES</sequence>
<organism evidence="2 3">
    <name type="scientific">Syncephalastrum racemosum</name>
    <name type="common">Filamentous fungus</name>
    <dbReference type="NCBI Taxonomy" id="13706"/>
    <lineage>
        <taxon>Eukaryota</taxon>
        <taxon>Fungi</taxon>
        <taxon>Fungi incertae sedis</taxon>
        <taxon>Mucoromycota</taxon>
        <taxon>Mucoromycotina</taxon>
        <taxon>Mucoromycetes</taxon>
        <taxon>Mucorales</taxon>
        <taxon>Syncephalastraceae</taxon>
        <taxon>Syncephalastrum</taxon>
    </lineage>
</organism>
<reference evidence="2 3" key="1">
    <citation type="submission" date="2016-07" db="EMBL/GenBank/DDBJ databases">
        <title>Pervasive Adenine N6-methylation of Active Genes in Fungi.</title>
        <authorList>
            <consortium name="DOE Joint Genome Institute"/>
            <person name="Mondo S.J."/>
            <person name="Dannebaum R.O."/>
            <person name="Kuo R.C."/>
            <person name="Labutti K."/>
            <person name="Haridas S."/>
            <person name="Kuo A."/>
            <person name="Salamov A."/>
            <person name="Ahrendt S.R."/>
            <person name="Lipzen A."/>
            <person name="Sullivan W."/>
            <person name="Andreopoulos W.B."/>
            <person name="Clum A."/>
            <person name="Lindquist E."/>
            <person name="Daum C."/>
            <person name="Ramamoorthy G.K."/>
            <person name="Gryganskyi A."/>
            <person name="Culley D."/>
            <person name="Magnuson J.K."/>
            <person name="James T.Y."/>
            <person name="O'Malley M.A."/>
            <person name="Stajich J.E."/>
            <person name="Spatafora J.W."/>
            <person name="Visel A."/>
            <person name="Grigoriev I.V."/>
        </authorList>
    </citation>
    <scope>NUCLEOTIDE SEQUENCE [LARGE SCALE GENOMIC DNA]</scope>
    <source>
        <strain evidence="2 3">NRRL 2496</strain>
    </source>
</reference>
<dbReference type="Proteomes" id="UP000242180">
    <property type="component" value="Unassembled WGS sequence"/>
</dbReference>
<protein>
    <submittedName>
        <fullName evidence="2">Uncharacterized protein</fullName>
    </submittedName>
</protein>
<evidence type="ECO:0000256" key="1">
    <source>
        <dbReference type="SAM" id="MobiDB-lite"/>
    </source>
</evidence>
<keyword evidence="3" id="KW-1185">Reference proteome</keyword>
<dbReference type="InParanoid" id="A0A1X2H0Q2"/>
<evidence type="ECO:0000313" key="2">
    <source>
        <dbReference type="EMBL" id="ORY89944.1"/>
    </source>
</evidence>
<proteinExistence type="predicted"/>
<dbReference type="OrthoDB" id="2288339at2759"/>